<dbReference type="Proteomes" id="UP000504607">
    <property type="component" value="Unplaced"/>
</dbReference>
<dbReference type="OrthoDB" id="196131at2759"/>
<name>A0A6I9QJ67_ELAGV</name>
<evidence type="ECO:0000313" key="1">
    <source>
        <dbReference type="Proteomes" id="UP000504607"/>
    </source>
</evidence>
<evidence type="ECO:0000313" key="2">
    <source>
        <dbReference type="RefSeq" id="XP_010909247.1"/>
    </source>
</evidence>
<protein>
    <submittedName>
        <fullName evidence="2">DEAD-box ATP-dependent RNA helicase 52C</fullName>
    </submittedName>
</protein>
<keyword evidence="2" id="KW-0547">Nucleotide-binding</keyword>
<keyword evidence="2" id="KW-0378">Hydrolase</keyword>
<keyword evidence="1" id="KW-1185">Reference proteome</keyword>
<organism evidence="1 2">
    <name type="scientific">Elaeis guineensis var. tenera</name>
    <name type="common">Oil palm</name>
    <dbReference type="NCBI Taxonomy" id="51953"/>
    <lineage>
        <taxon>Eukaryota</taxon>
        <taxon>Viridiplantae</taxon>
        <taxon>Streptophyta</taxon>
        <taxon>Embryophyta</taxon>
        <taxon>Tracheophyta</taxon>
        <taxon>Spermatophyta</taxon>
        <taxon>Magnoliopsida</taxon>
        <taxon>Liliopsida</taxon>
        <taxon>Arecaceae</taxon>
        <taxon>Arecoideae</taxon>
        <taxon>Cocoseae</taxon>
        <taxon>Elaeidinae</taxon>
        <taxon>Elaeis</taxon>
    </lineage>
</organism>
<dbReference type="InParanoid" id="A0A6I9QJ67"/>
<keyword evidence="2" id="KW-0067">ATP-binding</keyword>
<dbReference type="InterPro" id="IPR027417">
    <property type="entry name" value="P-loop_NTPase"/>
</dbReference>
<dbReference type="RefSeq" id="XP_010909247.1">
    <property type="nucleotide sequence ID" value="XM_010910945.1"/>
</dbReference>
<gene>
    <name evidence="2" type="primary">LOC105035395</name>
</gene>
<sequence>MTNVHQIGRAGKAAKMGLATAFFNERNSSLARPLAELMQEANQEVPAWLSRYAACASYGGGRHHQSGGGGRFGDRDFHRDASLSRYKGVGDYYGGGSSGGGGYAAASLGHGGGCGSDGFTSAWD</sequence>
<dbReference type="GO" id="GO:0004386">
    <property type="term" value="F:helicase activity"/>
    <property type="evidence" value="ECO:0007669"/>
    <property type="project" value="UniProtKB-KW"/>
</dbReference>
<keyword evidence="2" id="KW-0347">Helicase</keyword>
<reference evidence="2" key="1">
    <citation type="submission" date="2025-08" db="UniProtKB">
        <authorList>
            <consortium name="RefSeq"/>
        </authorList>
    </citation>
    <scope>IDENTIFICATION</scope>
</reference>
<dbReference type="Gene3D" id="3.40.50.300">
    <property type="entry name" value="P-loop containing nucleotide triphosphate hydrolases"/>
    <property type="match status" value="1"/>
</dbReference>
<proteinExistence type="predicted"/>
<accession>A0A6I9QJ67</accession>
<dbReference type="AlphaFoldDB" id="A0A6I9QJ67"/>